<dbReference type="Proteomes" id="UP000602759">
    <property type="component" value="Unassembled WGS sequence"/>
</dbReference>
<proteinExistence type="predicted"/>
<dbReference type="EMBL" id="JACOIK010000006">
    <property type="protein sequence ID" value="MBD1433206.1"/>
    <property type="molecule type" value="Genomic_DNA"/>
</dbReference>
<dbReference type="RefSeq" id="WP_190994174.1">
    <property type="nucleotide sequence ID" value="NZ_JACOIK010000006.1"/>
</dbReference>
<comment type="caution">
    <text evidence="2">The sequence shown here is derived from an EMBL/GenBank/DDBJ whole genome shotgun (WGS) entry which is preliminary data.</text>
</comment>
<sequence length="223" mass="25552">MKTKMNWCMCLLLTLLVSNGFAQTEQDEYMKVITERSDKIIAELGILDSITYYQARALVVNQYAAINAHHEAREAEIKKIKEKFAGQEALLDQTRAAYEAEEDARLRVLHAAFIKKLEDVLAPMQIEAVKNGMTYGVLPLTYRAFQEMIPTLKSEEKAWILLWLTEAREMAMDAPDSKGKHQIFGKYKGRINNYLSNKGYDLQKEGDAWKARREAAKKNEGNK</sequence>
<feature type="chain" id="PRO_5045164697" evidence="1">
    <location>
        <begin position="23"/>
        <end position="223"/>
    </location>
</feature>
<feature type="signal peptide" evidence="1">
    <location>
        <begin position="1"/>
        <end position="22"/>
    </location>
</feature>
<gene>
    <name evidence="2" type="ORF">H8B06_10240</name>
</gene>
<dbReference type="Pfam" id="PF12875">
    <property type="entry name" value="DUF3826"/>
    <property type="match status" value="1"/>
</dbReference>
<keyword evidence="1" id="KW-0732">Signal</keyword>
<evidence type="ECO:0000256" key="1">
    <source>
        <dbReference type="SAM" id="SignalP"/>
    </source>
</evidence>
<protein>
    <submittedName>
        <fullName evidence="2">DUF3826 domain-containing protein</fullName>
    </submittedName>
</protein>
<accession>A0ABR7YPS0</accession>
<reference evidence="2 3" key="1">
    <citation type="submission" date="2020-08" db="EMBL/GenBank/DDBJ databases">
        <title>Sphingobacterium sp. DN00404 isolated from aquaculture water.</title>
        <authorList>
            <person name="Zhang M."/>
        </authorList>
    </citation>
    <scope>NUCLEOTIDE SEQUENCE [LARGE SCALE GENOMIC DNA]</scope>
    <source>
        <strain evidence="2 3">DN00404</strain>
    </source>
</reference>
<name>A0ABR7YPS0_9SPHI</name>
<dbReference type="InterPro" id="IPR024284">
    <property type="entry name" value="DUF3826"/>
</dbReference>
<evidence type="ECO:0000313" key="2">
    <source>
        <dbReference type="EMBL" id="MBD1433206.1"/>
    </source>
</evidence>
<organism evidence="2 3">
    <name type="scientific">Sphingobacterium micropteri</name>
    <dbReference type="NCBI Taxonomy" id="2763501"/>
    <lineage>
        <taxon>Bacteria</taxon>
        <taxon>Pseudomonadati</taxon>
        <taxon>Bacteroidota</taxon>
        <taxon>Sphingobacteriia</taxon>
        <taxon>Sphingobacteriales</taxon>
        <taxon>Sphingobacteriaceae</taxon>
        <taxon>Sphingobacterium</taxon>
    </lineage>
</organism>
<keyword evidence="3" id="KW-1185">Reference proteome</keyword>
<evidence type="ECO:0000313" key="3">
    <source>
        <dbReference type="Proteomes" id="UP000602759"/>
    </source>
</evidence>